<dbReference type="GO" id="GO:0062176">
    <property type="term" value="P:R-loop processing"/>
    <property type="evidence" value="ECO:0007669"/>
    <property type="project" value="EnsemblFungi"/>
</dbReference>
<dbReference type="InterPro" id="IPR007281">
    <property type="entry name" value="Mre11_DNA-bd"/>
</dbReference>
<dbReference type="GO" id="GO:0043047">
    <property type="term" value="F:single-stranded telomeric DNA binding"/>
    <property type="evidence" value="ECO:0007669"/>
    <property type="project" value="EnsemblFungi"/>
</dbReference>
<keyword evidence="12 16" id="KW-0234">DNA repair</keyword>
<evidence type="ECO:0000256" key="16">
    <source>
        <dbReference type="PIRNR" id="PIRNR000882"/>
    </source>
</evidence>
<dbReference type="EMBL" id="GL996506">
    <property type="protein sequence ID" value="EGW30113.1"/>
    <property type="molecule type" value="Genomic_DNA"/>
</dbReference>
<dbReference type="Pfam" id="PF00149">
    <property type="entry name" value="Metallophos"/>
    <property type="match status" value="1"/>
</dbReference>
<comment type="cofactor">
    <cofactor evidence="1 16">
        <name>Mn(2+)</name>
        <dbReference type="ChEBI" id="CHEBI:29035"/>
    </cofactor>
</comment>
<dbReference type="PIRSF" id="PIRSF000882">
    <property type="entry name" value="DSB_repair_MRE11"/>
    <property type="match status" value="1"/>
</dbReference>
<dbReference type="InterPro" id="IPR003701">
    <property type="entry name" value="Mre11"/>
</dbReference>
<feature type="region of interest" description="Disordered" evidence="19">
    <location>
        <begin position="537"/>
        <end position="577"/>
    </location>
</feature>
<feature type="compositionally biased region" description="Acidic residues" evidence="19">
    <location>
        <begin position="538"/>
        <end position="549"/>
    </location>
</feature>
<dbReference type="GO" id="GO:0031573">
    <property type="term" value="P:mitotic intra-S DNA damage checkpoint signaling"/>
    <property type="evidence" value="ECO:0007669"/>
    <property type="project" value="EnsemblFungi"/>
</dbReference>
<evidence type="ECO:0000256" key="19">
    <source>
        <dbReference type="SAM" id="MobiDB-lite"/>
    </source>
</evidence>
<evidence type="ECO:0000256" key="15">
    <source>
        <dbReference type="ARBA" id="ARBA00023254"/>
    </source>
</evidence>
<accession>G3AV39</accession>
<dbReference type="RefSeq" id="XP_007377879.1">
    <property type="nucleotide sequence ID" value="XM_007377817.1"/>
</dbReference>
<dbReference type="OMA" id="QNHTGHT"/>
<evidence type="ECO:0000256" key="4">
    <source>
        <dbReference type="ARBA" id="ARBA00009028"/>
    </source>
</evidence>
<protein>
    <recommendedName>
        <fullName evidence="16">Double-strand break repair protein</fullName>
    </recommendedName>
</protein>
<comment type="subcellular location">
    <subcellularLocation>
        <location evidence="3">Chromosome</location>
    </subcellularLocation>
    <subcellularLocation>
        <location evidence="2 16">Nucleus</location>
    </subcellularLocation>
</comment>
<evidence type="ECO:0000256" key="6">
    <source>
        <dbReference type="ARBA" id="ARBA00022722"/>
    </source>
</evidence>
<dbReference type="GO" id="GO:1990918">
    <property type="term" value="P:double-strand break repair involved in meiotic recombination"/>
    <property type="evidence" value="ECO:0007669"/>
    <property type="project" value="EnsemblFungi"/>
</dbReference>
<organism evidence="22">
    <name type="scientific">Spathaspora passalidarum (strain NRRL Y-27907 / 11-Y1)</name>
    <dbReference type="NCBI Taxonomy" id="619300"/>
    <lineage>
        <taxon>Eukaryota</taxon>
        <taxon>Fungi</taxon>
        <taxon>Dikarya</taxon>
        <taxon>Ascomycota</taxon>
        <taxon>Saccharomycotina</taxon>
        <taxon>Pichiomycetes</taxon>
        <taxon>Debaryomycetaceae</taxon>
        <taxon>Spathaspora</taxon>
    </lineage>
</organism>
<keyword evidence="13 16" id="KW-0464">Manganese</keyword>
<dbReference type="KEGG" id="spaa:SPAPADRAFT_144348"/>
<dbReference type="STRING" id="619300.G3AV39"/>
<dbReference type="GO" id="GO:0035861">
    <property type="term" value="C:site of double-strand break"/>
    <property type="evidence" value="ECO:0007669"/>
    <property type="project" value="EnsemblFungi"/>
</dbReference>
<dbReference type="CDD" id="cd00840">
    <property type="entry name" value="MPP_Mre11_N"/>
    <property type="match status" value="1"/>
</dbReference>
<dbReference type="SUPFAM" id="SSF56300">
    <property type="entry name" value="Metallo-dependent phosphatases"/>
    <property type="match status" value="1"/>
</dbReference>
<evidence type="ECO:0000256" key="2">
    <source>
        <dbReference type="ARBA" id="ARBA00004123"/>
    </source>
</evidence>
<reference evidence="21 22" key="1">
    <citation type="journal article" date="2011" name="Proc. Natl. Acad. Sci. U.S.A.">
        <title>Comparative genomics of xylose-fermenting fungi for enhanced biofuel production.</title>
        <authorList>
            <person name="Wohlbach D.J."/>
            <person name="Kuo A."/>
            <person name="Sato T.K."/>
            <person name="Potts K.M."/>
            <person name="Salamov A.A."/>
            <person name="LaButti K.M."/>
            <person name="Sun H."/>
            <person name="Clum A."/>
            <person name="Pangilinan J.L."/>
            <person name="Lindquist E.A."/>
            <person name="Lucas S."/>
            <person name="Lapidus A."/>
            <person name="Jin M."/>
            <person name="Gunawan C."/>
            <person name="Balan V."/>
            <person name="Dale B.E."/>
            <person name="Jeffries T.W."/>
            <person name="Zinkel R."/>
            <person name="Barry K.W."/>
            <person name="Grigoriev I.V."/>
            <person name="Gasch A.P."/>
        </authorList>
    </citation>
    <scope>NUCLEOTIDE SEQUENCE [LARGE SCALE GENOMIC DNA]</scope>
    <source>
        <strain evidence="22">NRRL Y-27907 / 11-Y1</strain>
    </source>
</reference>
<dbReference type="GO" id="GO:0007095">
    <property type="term" value="P:mitotic G2 DNA damage checkpoint signaling"/>
    <property type="evidence" value="ECO:0007669"/>
    <property type="project" value="TreeGrafter"/>
</dbReference>
<dbReference type="GO" id="GO:0060090">
    <property type="term" value="F:molecular adaptor activity"/>
    <property type="evidence" value="ECO:0007669"/>
    <property type="project" value="EnsemblFungi"/>
</dbReference>
<dbReference type="InterPro" id="IPR038487">
    <property type="entry name" value="Mre11_capping_dom"/>
</dbReference>
<dbReference type="Pfam" id="PF04152">
    <property type="entry name" value="Mre11_DNA_bind"/>
    <property type="match status" value="1"/>
</dbReference>
<evidence type="ECO:0000256" key="17">
    <source>
        <dbReference type="PIRSR" id="PIRSR000882-1"/>
    </source>
</evidence>
<evidence type="ECO:0000256" key="5">
    <source>
        <dbReference type="ARBA" id="ARBA00022454"/>
    </source>
</evidence>
<keyword evidence="9 16" id="KW-0227">DNA damage</keyword>
<dbReference type="AlphaFoldDB" id="G3AV39"/>
<dbReference type="GO" id="GO:0030437">
    <property type="term" value="P:ascospore formation"/>
    <property type="evidence" value="ECO:0007669"/>
    <property type="project" value="EnsemblFungi"/>
</dbReference>
<dbReference type="InterPro" id="IPR041796">
    <property type="entry name" value="Mre11_N"/>
</dbReference>
<keyword evidence="11 16" id="KW-0269">Exonuclease</keyword>
<evidence type="ECO:0000256" key="7">
    <source>
        <dbReference type="ARBA" id="ARBA00022723"/>
    </source>
</evidence>
<dbReference type="GO" id="GO:0000014">
    <property type="term" value="F:single-stranded DNA endodeoxyribonuclease activity"/>
    <property type="evidence" value="ECO:0007669"/>
    <property type="project" value="TreeGrafter"/>
</dbReference>
<dbReference type="eggNOG" id="KOG2310">
    <property type="taxonomic scope" value="Eukaryota"/>
</dbReference>
<dbReference type="NCBIfam" id="TIGR00583">
    <property type="entry name" value="mre11"/>
    <property type="match status" value="1"/>
</dbReference>
<evidence type="ECO:0000256" key="12">
    <source>
        <dbReference type="ARBA" id="ARBA00023204"/>
    </source>
</evidence>
<keyword evidence="15 16" id="KW-0469">Meiosis</keyword>
<dbReference type="GO" id="GO:0010780">
    <property type="term" value="P:meiotic DNA double-strand break formation involved in reciprocal meiotic recombination"/>
    <property type="evidence" value="ECO:0007669"/>
    <property type="project" value="EnsemblFungi"/>
</dbReference>
<sequence>MLVDNLPQDEHTIRILLTTDNHVGYAESDPIRTSDSHLTFHEITQIASTNNVDMIVQGGDLFHITKPSKKSMYHVMQSLRLNCMGDKPVEIEMLSDPEVLGSFGVNYEDPNVNVSIPVFAISGNHDDATGEGLLSAMDVLAMSGLINHFGAIPDSENITVSPLLFQKGTTKLALYGMANVRDERLHRAFRDGIVKFLRPDIHTDEWFNFLAFHQNHATHSFTSSIPESFLPRFLDFILWGHEHECVPYPVHNPEMEFEVLQAGSSVATSLSEGEVPDKHIFIMSVRGQDYSIEPIKLTTVRPFILKVLELSKTDLIPGAASKSDVIEYLTSEMELAIEAANTKWKESNPDRTDTPPLPLIRLKVEYSGGYEIENVKRFSNRFVGKIANANDAIQFFKKRQPREQTLNRTKFNAIEENTMNKKSTELQLHDIINDFLKQTQLTLIPEVGLNDAVKRFIENEDKTSLSQYIEKEVKRETKMLLSVDIDEDQFHNGDDVKAKNAFKQLLKEIAPSASIPVEIDIPDIPVPAQEEVHHILDSESDVEILSDDDCAPKAKSRAKPKTRAPAKSRTTRTRNKN</sequence>
<dbReference type="InterPro" id="IPR004843">
    <property type="entry name" value="Calcineurin-like_PHP"/>
</dbReference>
<name>G3AV39_SPAPN</name>
<dbReference type="GO" id="GO:0006303">
    <property type="term" value="P:double-strand break repair via nonhomologous end joining"/>
    <property type="evidence" value="ECO:0007669"/>
    <property type="project" value="EnsemblFungi"/>
</dbReference>
<dbReference type="GO" id="GO:0051880">
    <property type="term" value="F:G-quadruplex DNA binding"/>
    <property type="evidence" value="ECO:0007669"/>
    <property type="project" value="EnsemblFungi"/>
</dbReference>
<keyword evidence="22" id="KW-1185">Reference proteome</keyword>
<dbReference type="FunFam" id="3.60.21.10:FF:000011">
    <property type="entry name" value="Double-strand break repair protein"/>
    <property type="match status" value="1"/>
</dbReference>
<dbReference type="GO" id="GO:0035753">
    <property type="term" value="P:maintenance of DNA trinucleotide repeats"/>
    <property type="evidence" value="ECO:0007669"/>
    <property type="project" value="EnsemblFungi"/>
</dbReference>
<keyword evidence="10 16" id="KW-0378">Hydrolase</keyword>
<dbReference type="PANTHER" id="PTHR10139:SF1">
    <property type="entry name" value="DOUBLE-STRAND BREAK REPAIR PROTEIN MRE11"/>
    <property type="match status" value="1"/>
</dbReference>
<evidence type="ECO:0000313" key="21">
    <source>
        <dbReference type="EMBL" id="EGW30113.1"/>
    </source>
</evidence>
<evidence type="ECO:0000256" key="13">
    <source>
        <dbReference type="ARBA" id="ARBA00023211"/>
    </source>
</evidence>
<feature type="active site" description="Proton donor" evidence="17">
    <location>
        <position position="125"/>
    </location>
</feature>
<dbReference type="InParanoid" id="G3AV39"/>
<evidence type="ECO:0000256" key="1">
    <source>
        <dbReference type="ARBA" id="ARBA00001936"/>
    </source>
</evidence>
<dbReference type="PANTHER" id="PTHR10139">
    <property type="entry name" value="DOUBLE-STRAND BREAK REPAIR PROTEIN MRE11"/>
    <property type="match status" value="1"/>
</dbReference>
<evidence type="ECO:0000256" key="8">
    <source>
        <dbReference type="ARBA" id="ARBA00022759"/>
    </source>
</evidence>
<dbReference type="FunCoup" id="G3AV39">
    <property type="interactions" value="1027"/>
</dbReference>
<dbReference type="GO" id="GO:0030145">
    <property type="term" value="F:manganese ion binding"/>
    <property type="evidence" value="ECO:0007669"/>
    <property type="project" value="UniProtKB-UniRule"/>
</dbReference>
<dbReference type="GO" id="GO:0140445">
    <property type="term" value="C:chromosome, telomeric repeat region"/>
    <property type="evidence" value="ECO:0007669"/>
    <property type="project" value="EnsemblFungi"/>
</dbReference>
<evidence type="ECO:0000256" key="11">
    <source>
        <dbReference type="ARBA" id="ARBA00022839"/>
    </source>
</evidence>
<dbReference type="GO" id="GO:0006357">
    <property type="term" value="P:regulation of transcription by RNA polymerase II"/>
    <property type="evidence" value="ECO:0007669"/>
    <property type="project" value="EnsemblFungi"/>
</dbReference>
<dbReference type="GO" id="GO:0030870">
    <property type="term" value="C:Mre11 complex"/>
    <property type="evidence" value="ECO:0007669"/>
    <property type="project" value="UniProtKB-UniRule"/>
</dbReference>
<evidence type="ECO:0000313" key="22">
    <source>
        <dbReference type="Proteomes" id="UP000000709"/>
    </source>
</evidence>
<dbReference type="InterPro" id="IPR029052">
    <property type="entry name" value="Metallo-depent_PP-like"/>
</dbReference>
<feature type="compositionally biased region" description="Basic residues" evidence="19">
    <location>
        <begin position="554"/>
        <end position="577"/>
    </location>
</feature>
<dbReference type="GO" id="GO:0006284">
    <property type="term" value="P:base-excision repair"/>
    <property type="evidence" value="ECO:0007669"/>
    <property type="project" value="EnsemblFungi"/>
</dbReference>
<dbReference type="GO" id="GO:0008296">
    <property type="term" value="F:3'-5'-DNA exonuclease activity"/>
    <property type="evidence" value="ECO:0007669"/>
    <property type="project" value="EnsemblFungi"/>
</dbReference>
<dbReference type="Gene3D" id="3.30.110.110">
    <property type="entry name" value="Mre11, capping domain"/>
    <property type="match status" value="1"/>
</dbReference>
<dbReference type="GO" id="GO:0000723">
    <property type="term" value="P:telomere maintenance"/>
    <property type="evidence" value="ECO:0007669"/>
    <property type="project" value="EnsemblFungi"/>
</dbReference>
<dbReference type="Gene3D" id="3.60.21.10">
    <property type="match status" value="1"/>
</dbReference>
<dbReference type="GO" id="GO:0004017">
    <property type="term" value="F:AMP kinase activity"/>
    <property type="evidence" value="ECO:0007669"/>
    <property type="project" value="EnsemblFungi"/>
</dbReference>
<dbReference type="SMART" id="SM01347">
    <property type="entry name" value="Mre11_DNA_bind"/>
    <property type="match status" value="1"/>
</dbReference>
<comment type="similarity">
    <text evidence="4 16 18">Belongs to the MRE11/RAD32 family.</text>
</comment>
<dbReference type="OrthoDB" id="30417at2759"/>
<evidence type="ECO:0000256" key="10">
    <source>
        <dbReference type="ARBA" id="ARBA00022801"/>
    </source>
</evidence>
<evidence type="ECO:0000256" key="14">
    <source>
        <dbReference type="ARBA" id="ARBA00023242"/>
    </source>
</evidence>
<dbReference type="GO" id="GO:0097552">
    <property type="term" value="P:mitochondrial double-strand break repair via homologous recombination"/>
    <property type="evidence" value="ECO:0007669"/>
    <property type="project" value="EnsemblFungi"/>
</dbReference>
<feature type="domain" description="Mre11 DNA-binding" evidence="20">
    <location>
        <begin position="290"/>
        <end position="456"/>
    </location>
</feature>
<dbReference type="HOGENOM" id="CLU_009535_3_0_1"/>
<keyword evidence="8 16" id="KW-0255">Endonuclease</keyword>
<dbReference type="Proteomes" id="UP000000709">
    <property type="component" value="Unassembled WGS sequence"/>
</dbReference>
<keyword evidence="14 16" id="KW-0539">Nucleus</keyword>
<gene>
    <name evidence="21" type="ORF">SPAPADRAFT_144348</name>
</gene>
<proteinExistence type="inferred from homology"/>
<dbReference type="GeneID" id="18870618"/>
<dbReference type="GO" id="GO:0003691">
    <property type="term" value="F:double-stranded telomeric DNA binding"/>
    <property type="evidence" value="ECO:0007669"/>
    <property type="project" value="EnsemblFungi"/>
</dbReference>
<keyword evidence="5" id="KW-0158">Chromosome</keyword>
<evidence type="ECO:0000259" key="20">
    <source>
        <dbReference type="SMART" id="SM01347"/>
    </source>
</evidence>
<comment type="function">
    <text evidence="16">Core component of the MRN complex, which plays a central role in double-strand break (DSB) repair, DNA recombination, maintenance of telomere integrity and meiosis. The MRN complex is involved in the repair of DNA double-strand breaks (DSBs) via homologous recombination (HR), an error-free mechanism which primarily occurs during S and G2 phases. The complex (1) mediates the end resection of damaged DNA, which generates proper single-stranded DNA, a key initial steps in HR, and is (2) required for the recruitment of other repair factors and efficient activation of ATM and ATR upon DNA damage. Within the MRN complex, MRE11 possesses both single-strand endonuclease activity and double-strand-specific 3'-5' exonuclease activity. MRE11 first endonucleolytically cleaves the 5' strand at DNA DSB ends to prevent non-homologous end joining (NHEJ) and licence HR. It then generates a single-stranded DNA gap via 3' to 5' exonucleolytic degradation, which is required for single-strand invasion and recombination.</text>
</comment>
<keyword evidence="6 16" id="KW-0540">Nuclease</keyword>
<dbReference type="GO" id="GO:0010791">
    <property type="term" value="P:DNA double-strand break processing involved in repair via synthesis-dependent strand annealing"/>
    <property type="evidence" value="ECO:0007669"/>
    <property type="project" value="EnsemblFungi"/>
</dbReference>
<evidence type="ECO:0000256" key="18">
    <source>
        <dbReference type="RuleBase" id="RU003447"/>
    </source>
</evidence>
<keyword evidence="7" id="KW-0479">Metal-binding</keyword>
<evidence type="ECO:0000256" key="9">
    <source>
        <dbReference type="ARBA" id="ARBA00022763"/>
    </source>
</evidence>
<dbReference type="GO" id="GO:0000727">
    <property type="term" value="P:double-strand break repair via break-induced replication"/>
    <property type="evidence" value="ECO:0007669"/>
    <property type="project" value="EnsemblFungi"/>
</dbReference>
<evidence type="ECO:0000256" key="3">
    <source>
        <dbReference type="ARBA" id="ARBA00004286"/>
    </source>
</evidence>